<dbReference type="RefSeq" id="WP_344568989.1">
    <property type="nucleotide sequence ID" value="NZ_BAAARJ010000018.1"/>
</dbReference>
<gene>
    <name evidence="2" type="ORF">GCM10009863_51920</name>
</gene>
<comment type="caution">
    <text evidence="2">The sequence shown here is derived from an EMBL/GenBank/DDBJ whole genome shotgun (WGS) entry which is preliminary data.</text>
</comment>
<feature type="domain" description="DUF4326" evidence="1">
    <location>
        <begin position="11"/>
        <end position="110"/>
    </location>
</feature>
<evidence type="ECO:0000313" key="2">
    <source>
        <dbReference type="EMBL" id="GAA2630070.1"/>
    </source>
</evidence>
<keyword evidence="3" id="KW-1185">Reference proteome</keyword>
<dbReference type="Pfam" id="PF14216">
    <property type="entry name" value="DUF4326"/>
    <property type="match status" value="1"/>
</dbReference>
<dbReference type="InterPro" id="IPR025475">
    <property type="entry name" value="DUF4326"/>
</dbReference>
<name>A0ABP6CWZ8_9ACTN</name>
<evidence type="ECO:0000259" key="1">
    <source>
        <dbReference type="Pfam" id="PF14216"/>
    </source>
</evidence>
<reference evidence="3" key="1">
    <citation type="journal article" date="2019" name="Int. J. Syst. Evol. Microbiol.">
        <title>The Global Catalogue of Microorganisms (GCM) 10K type strain sequencing project: providing services to taxonomists for standard genome sequencing and annotation.</title>
        <authorList>
            <consortium name="The Broad Institute Genomics Platform"/>
            <consortium name="The Broad Institute Genome Sequencing Center for Infectious Disease"/>
            <person name="Wu L."/>
            <person name="Ma J."/>
        </authorList>
    </citation>
    <scope>NUCLEOTIDE SEQUENCE [LARGE SCALE GENOMIC DNA]</scope>
    <source>
        <strain evidence="3">JCM 16373</strain>
    </source>
</reference>
<evidence type="ECO:0000313" key="3">
    <source>
        <dbReference type="Proteomes" id="UP001501447"/>
    </source>
</evidence>
<proteinExistence type="predicted"/>
<protein>
    <submittedName>
        <fullName evidence="2">DUF4326 domain-containing protein</fullName>
    </submittedName>
</protein>
<dbReference type="Proteomes" id="UP001501447">
    <property type="component" value="Unassembled WGS sequence"/>
</dbReference>
<accession>A0ABP6CWZ8</accession>
<organism evidence="2 3">
    <name type="scientific">Streptomyces axinellae</name>
    <dbReference type="NCBI Taxonomy" id="552788"/>
    <lineage>
        <taxon>Bacteria</taxon>
        <taxon>Bacillati</taxon>
        <taxon>Actinomycetota</taxon>
        <taxon>Actinomycetes</taxon>
        <taxon>Kitasatosporales</taxon>
        <taxon>Streptomycetaceae</taxon>
        <taxon>Streptomyces</taxon>
    </lineage>
</organism>
<dbReference type="EMBL" id="BAAARJ010000018">
    <property type="protein sequence ID" value="GAA2630070.1"/>
    <property type="molecule type" value="Genomic_DNA"/>
</dbReference>
<sequence>MNTPTRIQRRRTKGWRKPDGAIYVGRGTAWGNPYAVVRMADGRYSIPDPIDSLGTWATFDYERDARAEAVLLFRGWLAERPKLIERARRELAGRDLMCWCPLDQPCHANVHLVVANGGEPA</sequence>